<dbReference type="Pfam" id="PF01648">
    <property type="entry name" value="ACPS"/>
    <property type="match status" value="1"/>
</dbReference>
<gene>
    <name evidence="5" type="ORF">A3860_05145</name>
</gene>
<evidence type="ECO:0000259" key="3">
    <source>
        <dbReference type="Pfam" id="PF01648"/>
    </source>
</evidence>
<name>A0A1V9FS74_9BACT</name>
<dbReference type="InterPro" id="IPR050559">
    <property type="entry name" value="P-Pant_transferase_sf"/>
</dbReference>
<dbReference type="STRING" id="1703345.A3860_05145"/>
<dbReference type="Gene3D" id="3.90.470.20">
    <property type="entry name" value="4'-phosphopantetheinyl transferase domain"/>
    <property type="match status" value="2"/>
</dbReference>
<proteinExistence type="inferred from homology"/>
<dbReference type="GO" id="GO:0005829">
    <property type="term" value="C:cytosol"/>
    <property type="evidence" value="ECO:0007669"/>
    <property type="project" value="TreeGrafter"/>
</dbReference>
<evidence type="ECO:0000259" key="4">
    <source>
        <dbReference type="Pfam" id="PF22624"/>
    </source>
</evidence>
<dbReference type="Pfam" id="PF22624">
    <property type="entry name" value="AASDHPPT_N"/>
    <property type="match status" value="1"/>
</dbReference>
<evidence type="ECO:0000256" key="2">
    <source>
        <dbReference type="ARBA" id="ARBA00022679"/>
    </source>
</evidence>
<dbReference type="AlphaFoldDB" id="A0A1V9FS74"/>
<dbReference type="InterPro" id="IPR055066">
    <property type="entry name" value="AASDHPPT_N"/>
</dbReference>
<dbReference type="InterPro" id="IPR008278">
    <property type="entry name" value="4-PPantetheinyl_Trfase_dom"/>
</dbReference>
<keyword evidence="6" id="KW-1185">Reference proteome</keyword>
<evidence type="ECO:0000313" key="5">
    <source>
        <dbReference type="EMBL" id="OQP61106.1"/>
    </source>
</evidence>
<dbReference type="GO" id="GO:0019878">
    <property type="term" value="P:lysine biosynthetic process via aminoadipic acid"/>
    <property type="evidence" value="ECO:0007669"/>
    <property type="project" value="TreeGrafter"/>
</dbReference>
<feature type="domain" description="4'-phosphopantetheinyl transferase" evidence="3">
    <location>
        <begin position="104"/>
        <end position="177"/>
    </location>
</feature>
<feature type="domain" description="4'-phosphopantetheinyl transferase N-terminal" evidence="4">
    <location>
        <begin position="15"/>
        <end position="97"/>
    </location>
</feature>
<protein>
    <submittedName>
        <fullName evidence="5">Uncharacterized protein</fullName>
    </submittedName>
</protein>
<dbReference type="GO" id="GO:0008897">
    <property type="term" value="F:holo-[acyl-carrier-protein] synthase activity"/>
    <property type="evidence" value="ECO:0007669"/>
    <property type="project" value="InterPro"/>
</dbReference>
<evidence type="ECO:0000256" key="1">
    <source>
        <dbReference type="ARBA" id="ARBA00010990"/>
    </source>
</evidence>
<dbReference type="SUPFAM" id="SSF56214">
    <property type="entry name" value="4'-phosphopantetheinyl transferase"/>
    <property type="match status" value="2"/>
</dbReference>
<comment type="caution">
    <text evidence="5">The sequence shown here is derived from an EMBL/GenBank/DDBJ whole genome shotgun (WGS) entry which is preliminary data.</text>
</comment>
<dbReference type="InterPro" id="IPR037143">
    <property type="entry name" value="4-PPantetheinyl_Trfase_dom_sf"/>
</dbReference>
<dbReference type="EMBL" id="LVYD01000058">
    <property type="protein sequence ID" value="OQP61106.1"/>
    <property type="molecule type" value="Genomic_DNA"/>
</dbReference>
<accession>A0A1V9FS74</accession>
<dbReference type="Proteomes" id="UP000192796">
    <property type="component" value="Unassembled WGS sequence"/>
</dbReference>
<sequence>MVEIYTSEIHGPMSSSLWEHYFSFLPESEQIKNKRYLRWQDKHAHLFGKILLQNALIKYGFSNNILNNLRFNDHNKPFIDDNINFNISHSGKYIVCAISREIKLGVDLEQKISQVNPDDFKAVFSQAEWEFLKNMEGKMDLFYKLWTRKESVIKANGIGLTIPLFKVDVLSESVMVEGQTWFISDLDLDSNYSASLATSCKDCPISFTPVNFYT</sequence>
<dbReference type="PANTHER" id="PTHR12215:SF10">
    <property type="entry name" value="L-AMINOADIPATE-SEMIALDEHYDE DEHYDROGENASE-PHOSPHOPANTETHEINYL TRANSFERASE"/>
    <property type="match status" value="1"/>
</dbReference>
<keyword evidence="2" id="KW-0808">Transferase</keyword>
<organism evidence="5 6">
    <name type="scientific">Niastella vici</name>
    <dbReference type="NCBI Taxonomy" id="1703345"/>
    <lineage>
        <taxon>Bacteria</taxon>
        <taxon>Pseudomonadati</taxon>
        <taxon>Bacteroidota</taxon>
        <taxon>Chitinophagia</taxon>
        <taxon>Chitinophagales</taxon>
        <taxon>Chitinophagaceae</taxon>
        <taxon>Niastella</taxon>
    </lineage>
</organism>
<reference evidence="5 6" key="1">
    <citation type="submission" date="2016-03" db="EMBL/GenBank/DDBJ databases">
        <title>Niastella vici sp. nov., isolated from farmland soil.</title>
        <authorList>
            <person name="Chen L."/>
            <person name="Wang D."/>
            <person name="Yang S."/>
            <person name="Wang G."/>
        </authorList>
    </citation>
    <scope>NUCLEOTIDE SEQUENCE [LARGE SCALE GENOMIC DNA]</scope>
    <source>
        <strain evidence="5 6">DJ57</strain>
    </source>
</reference>
<comment type="similarity">
    <text evidence="1">Belongs to the P-Pant transferase superfamily. Gsp/Sfp/HetI/AcpT family.</text>
</comment>
<dbReference type="PANTHER" id="PTHR12215">
    <property type="entry name" value="PHOSPHOPANTETHEINE TRANSFERASE"/>
    <property type="match status" value="1"/>
</dbReference>
<evidence type="ECO:0000313" key="6">
    <source>
        <dbReference type="Proteomes" id="UP000192796"/>
    </source>
</evidence>
<dbReference type="GO" id="GO:0000287">
    <property type="term" value="F:magnesium ion binding"/>
    <property type="evidence" value="ECO:0007669"/>
    <property type="project" value="InterPro"/>
</dbReference>